<evidence type="ECO:0000259" key="11">
    <source>
        <dbReference type="Pfam" id="PF18913"/>
    </source>
</evidence>
<evidence type="ECO:0000256" key="8">
    <source>
        <dbReference type="ARBA" id="ARBA00023277"/>
    </source>
</evidence>
<dbReference type="InterPro" id="IPR033391">
    <property type="entry name" value="FBPase_N"/>
</dbReference>
<comment type="pathway">
    <text evidence="9">Carbohydrate biosynthesis.</text>
</comment>
<keyword evidence="5" id="KW-0479">Metal-binding</keyword>
<dbReference type="SUPFAM" id="SSF56655">
    <property type="entry name" value="Carbohydrate phosphatase"/>
    <property type="match status" value="1"/>
</dbReference>
<dbReference type="GO" id="GO:0006094">
    <property type="term" value="P:gluconeogenesis"/>
    <property type="evidence" value="ECO:0007669"/>
    <property type="project" value="TreeGrafter"/>
</dbReference>
<dbReference type="InterPro" id="IPR023079">
    <property type="entry name" value="SBPase"/>
</dbReference>
<dbReference type="GO" id="GO:0005737">
    <property type="term" value="C:cytoplasm"/>
    <property type="evidence" value="ECO:0007669"/>
    <property type="project" value="TreeGrafter"/>
</dbReference>
<evidence type="ECO:0000259" key="10">
    <source>
        <dbReference type="Pfam" id="PF00316"/>
    </source>
</evidence>
<feature type="domain" description="Fructose-1-6-bisphosphatase class 1 C-terminal" evidence="11">
    <location>
        <begin position="180"/>
        <end position="305"/>
    </location>
</feature>
<evidence type="ECO:0000256" key="3">
    <source>
        <dbReference type="ARBA" id="ARBA00013093"/>
    </source>
</evidence>
<dbReference type="InterPro" id="IPR044015">
    <property type="entry name" value="FBPase_C_dom"/>
</dbReference>
<dbReference type="GO" id="GO:0042132">
    <property type="term" value="F:fructose 1,6-bisphosphate 1-phosphatase activity"/>
    <property type="evidence" value="ECO:0007669"/>
    <property type="project" value="UniProtKB-EC"/>
</dbReference>
<dbReference type="PIRSF" id="PIRSF000904">
    <property type="entry name" value="FBPtase_SBPase"/>
    <property type="match status" value="1"/>
</dbReference>
<evidence type="ECO:0000313" key="13">
    <source>
        <dbReference type="Proteomes" id="UP000054937"/>
    </source>
</evidence>
<protein>
    <recommendedName>
        <fullName evidence="3">fructose-bisphosphatase</fullName>
        <ecNumber evidence="3">3.1.3.11</ecNumber>
    </recommendedName>
</protein>
<keyword evidence="8" id="KW-0119">Carbohydrate metabolism</keyword>
<evidence type="ECO:0000256" key="5">
    <source>
        <dbReference type="ARBA" id="ARBA00022723"/>
    </source>
</evidence>
<dbReference type="GO" id="GO:0006002">
    <property type="term" value="P:fructose 6-phosphate metabolic process"/>
    <property type="evidence" value="ECO:0007669"/>
    <property type="project" value="TreeGrafter"/>
</dbReference>
<keyword evidence="6" id="KW-0378">Hydrolase</keyword>
<evidence type="ECO:0000256" key="4">
    <source>
        <dbReference type="ARBA" id="ARBA00022490"/>
    </source>
</evidence>
<dbReference type="Gene3D" id="3.30.540.10">
    <property type="entry name" value="Fructose-1,6-Bisphosphatase, subunit A, domain 1"/>
    <property type="match status" value="1"/>
</dbReference>
<dbReference type="EMBL" id="LDAU01000109">
    <property type="protein sequence ID" value="KRX05375.1"/>
    <property type="molecule type" value="Genomic_DNA"/>
</dbReference>
<dbReference type="Gene3D" id="3.40.190.80">
    <property type="match status" value="1"/>
</dbReference>
<proteinExistence type="inferred from homology"/>
<dbReference type="InterPro" id="IPR000146">
    <property type="entry name" value="FBPase_class-1"/>
</dbReference>
<evidence type="ECO:0000256" key="7">
    <source>
        <dbReference type="ARBA" id="ARBA00022842"/>
    </source>
</evidence>
<evidence type="ECO:0000256" key="9">
    <source>
        <dbReference type="ARBA" id="ARBA00024331"/>
    </source>
</evidence>
<evidence type="ECO:0000256" key="1">
    <source>
        <dbReference type="ARBA" id="ARBA00001273"/>
    </source>
</evidence>
<reference evidence="12 13" key="1">
    <citation type="journal article" date="2015" name="Sci. Rep.">
        <title>Genome of the facultative scuticociliatosis pathogen Pseudocohnilembus persalinus provides insight into its virulence through horizontal gene transfer.</title>
        <authorList>
            <person name="Xiong J."/>
            <person name="Wang G."/>
            <person name="Cheng J."/>
            <person name="Tian M."/>
            <person name="Pan X."/>
            <person name="Warren A."/>
            <person name="Jiang C."/>
            <person name="Yuan D."/>
            <person name="Miao W."/>
        </authorList>
    </citation>
    <scope>NUCLEOTIDE SEQUENCE [LARGE SCALE GENOMIC DNA]</scope>
    <source>
        <strain evidence="12">36N120E</strain>
    </source>
</reference>
<dbReference type="Proteomes" id="UP000054937">
    <property type="component" value="Unassembled WGS sequence"/>
</dbReference>
<dbReference type="Pfam" id="PF18913">
    <property type="entry name" value="FBPase_C"/>
    <property type="match status" value="1"/>
</dbReference>
<dbReference type="EC" id="3.1.3.11" evidence="3"/>
<dbReference type="InParanoid" id="A0A0V0QSU6"/>
<dbReference type="PIRSF" id="PIRSF500210">
    <property type="entry name" value="FBPtase"/>
    <property type="match status" value="1"/>
</dbReference>
<comment type="similarity">
    <text evidence="2">Belongs to the FBPase class 1 family.</text>
</comment>
<dbReference type="HAMAP" id="MF_01855">
    <property type="entry name" value="FBPase_class1"/>
    <property type="match status" value="1"/>
</dbReference>
<evidence type="ECO:0000256" key="6">
    <source>
        <dbReference type="ARBA" id="ARBA00022801"/>
    </source>
</evidence>
<dbReference type="GO" id="GO:0030388">
    <property type="term" value="P:fructose 1,6-bisphosphate metabolic process"/>
    <property type="evidence" value="ECO:0007669"/>
    <property type="project" value="TreeGrafter"/>
</dbReference>
<evidence type="ECO:0000256" key="2">
    <source>
        <dbReference type="ARBA" id="ARBA00010941"/>
    </source>
</evidence>
<dbReference type="PRINTS" id="PR01958">
    <property type="entry name" value="S17BPHPHTASE"/>
</dbReference>
<gene>
    <name evidence="12" type="ORF">PPERSA_00676</name>
</gene>
<accession>A0A0V0QSU6</accession>
<dbReference type="GO" id="GO:0046872">
    <property type="term" value="F:metal ion binding"/>
    <property type="evidence" value="ECO:0007669"/>
    <property type="project" value="UniProtKB-KW"/>
</dbReference>
<dbReference type="OMA" id="PNWTVGT"/>
<keyword evidence="13" id="KW-1185">Reference proteome</keyword>
<name>A0A0V0QSU6_PSEPJ</name>
<dbReference type="GO" id="GO:0005986">
    <property type="term" value="P:sucrose biosynthetic process"/>
    <property type="evidence" value="ECO:0007669"/>
    <property type="project" value="TreeGrafter"/>
</dbReference>
<sequence>MEAENQKLIYSKNQDINLILENLLNGFVKLSDLLRNLSTDGKQLETKNKFGDTQLDTDVACDEIIFRELKKSGKVAFGLSEEQPEPQLISGDEKPYIVTFDPLDGSSIIGTNFTVGTIFGIWNNCDKKLIGHKLREQVTAGVVMYGPRTSLIYYNDIDEGVHEMNLKQGNWVISKKNLKIEKKGKIFAPGNLRASQENEGYKRCIDFWIKEAYTLRYTGGMVPDIYQIFIKGKGIFTNLSSSKNPAKLRVLYEVGPFAFLLEKAGGKAQLPDGSDLLDLQVSGYDQRSDIIVGSEEEVYTVERLLKGE</sequence>
<dbReference type="OrthoDB" id="10256725at2759"/>
<dbReference type="GO" id="GO:0006000">
    <property type="term" value="P:fructose metabolic process"/>
    <property type="evidence" value="ECO:0007669"/>
    <property type="project" value="TreeGrafter"/>
</dbReference>
<comment type="caution">
    <text evidence="12">The sequence shown here is derived from an EMBL/GenBank/DDBJ whole genome shotgun (WGS) entry which is preliminary data.</text>
</comment>
<keyword evidence="7" id="KW-0460">Magnesium</keyword>
<dbReference type="PANTHER" id="PTHR11556:SF35">
    <property type="entry name" value="SEDOHEPTULOSE-1,7-BISPHOSPHATASE, CHLOROPLASTIC"/>
    <property type="match status" value="1"/>
</dbReference>
<dbReference type="InterPro" id="IPR028343">
    <property type="entry name" value="FBPtase"/>
</dbReference>
<dbReference type="AlphaFoldDB" id="A0A0V0QSU6"/>
<evidence type="ECO:0000313" key="12">
    <source>
        <dbReference type="EMBL" id="KRX05375.1"/>
    </source>
</evidence>
<dbReference type="Pfam" id="PF00316">
    <property type="entry name" value="FBPase"/>
    <property type="match status" value="1"/>
</dbReference>
<keyword evidence="4" id="KW-0963">Cytoplasm</keyword>
<dbReference type="PANTHER" id="PTHR11556">
    <property type="entry name" value="FRUCTOSE-1,6-BISPHOSPHATASE-RELATED"/>
    <property type="match status" value="1"/>
</dbReference>
<organism evidence="12 13">
    <name type="scientific">Pseudocohnilembus persalinus</name>
    <name type="common">Ciliate</name>
    <dbReference type="NCBI Taxonomy" id="266149"/>
    <lineage>
        <taxon>Eukaryota</taxon>
        <taxon>Sar</taxon>
        <taxon>Alveolata</taxon>
        <taxon>Ciliophora</taxon>
        <taxon>Intramacronucleata</taxon>
        <taxon>Oligohymenophorea</taxon>
        <taxon>Scuticociliatia</taxon>
        <taxon>Philasterida</taxon>
        <taxon>Pseudocohnilembidae</taxon>
        <taxon>Pseudocohnilembus</taxon>
    </lineage>
</organism>
<comment type="catalytic activity">
    <reaction evidence="1">
        <text>beta-D-fructose 1,6-bisphosphate + H2O = beta-D-fructose 6-phosphate + phosphate</text>
        <dbReference type="Rhea" id="RHEA:11064"/>
        <dbReference type="ChEBI" id="CHEBI:15377"/>
        <dbReference type="ChEBI" id="CHEBI:32966"/>
        <dbReference type="ChEBI" id="CHEBI:43474"/>
        <dbReference type="ChEBI" id="CHEBI:57634"/>
        <dbReference type="EC" id="3.1.3.11"/>
    </reaction>
</comment>
<feature type="domain" description="Fructose-1-6-bisphosphatase class I N-terminal" evidence="10">
    <location>
        <begin position="6"/>
        <end position="175"/>
    </location>
</feature>